<dbReference type="GO" id="GO:0006744">
    <property type="term" value="P:ubiquinone biosynthetic process"/>
    <property type="evidence" value="ECO:0007669"/>
    <property type="project" value="UniProtKB-UniPathway"/>
</dbReference>
<keyword evidence="5" id="KW-0274">FAD</keyword>
<sequence>MRNGGAGEADPEDTAGPARGRVRRSAAYHPRMTCESSATRFDVLIVGGGLVGASLACALEGSGLRIGLVEAEPPGTTPAPPSTFDQRNLALAAGSVATLAELGVWPHLAPRHAPIRRIHVSRAGDFGAVRLVARDYGREAFGAVVVARDLGEALERRLASLDAVTRLRPARLRDVGALADGMRTVEVETEGGPQRLTARLLVAADGTRSVVREALGIGVARHDYGQVLFVSSVAAQRAPDGGAWERFGPHGPTALLPRPDGRYGAVCGVAADEAEAVAAFDDAAYLEFLQARIGWRAGRLTAVGARAAYPLVRTVADALVAPRAVLVGNAAQTIHPVGAQGFNLGLRDAMGLAAAIAGRADPGAADVLAGYAAARTADRTRTLAFSDGLARITSNPSRLLAALRGLGLLAVDLLPPLRDPLVAGAMGFRGRPEQVA</sequence>
<dbReference type="InterPro" id="IPR051205">
    <property type="entry name" value="UbiH/COQ6_monooxygenase"/>
</dbReference>
<dbReference type="PRINTS" id="PR00420">
    <property type="entry name" value="RNGMNOXGNASE"/>
</dbReference>
<evidence type="ECO:0000256" key="8">
    <source>
        <dbReference type="SAM" id="MobiDB-lite"/>
    </source>
</evidence>
<dbReference type="InterPro" id="IPR036188">
    <property type="entry name" value="FAD/NAD-bd_sf"/>
</dbReference>
<keyword evidence="4" id="KW-0285">Flavoprotein</keyword>
<evidence type="ECO:0000256" key="6">
    <source>
        <dbReference type="ARBA" id="ARBA00023002"/>
    </source>
</evidence>
<evidence type="ECO:0000256" key="4">
    <source>
        <dbReference type="ARBA" id="ARBA00022630"/>
    </source>
</evidence>
<keyword evidence="6 10" id="KW-0560">Oxidoreductase</keyword>
<dbReference type="GO" id="GO:0071949">
    <property type="term" value="F:FAD binding"/>
    <property type="evidence" value="ECO:0007669"/>
    <property type="project" value="InterPro"/>
</dbReference>
<dbReference type="AlphaFoldDB" id="A0A8J7VTY0"/>
<evidence type="ECO:0000256" key="7">
    <source>
        <dbReference type="ARBA" id="ARBA00023033"/>
    </source>
</evidence>
<feature type="domain" description="FAD-binding" evidence="9">
    <location>
        <begin position="41"/>
        <end position="382"/>
    </location>
</feature>
<dbReference type="NCBIfam" id="TIGR01988">
    <property type="entry name" value="Ubi-OHases"/>
    <property type="match status" value="1"/>
</dbReference>
<keyword evidence="7" id="KW-0503">Monooxygenase</keyword>
<dbReference type="NCBIfam" id="NF004356">
    <property type="entry name" value="PRK05732.1"/>
    <property type="match status" value="1"/>
</dbReference>
<name>A0A8J7VTY0_9GAMM</name>
<dbReference type="Proteomes" id="UP000675747">
    <property type="component" value="Unassembled WGS sequence"/>
</dbReference>
<gene>
    <name evidence="10" type="primary">ubiH</name>
    <name evidence="10" type="synonym">visB</name>
    <name evidence="11" type="ORF">KB893_003120</name>
    <name evidence="10" type="ORF">KB893_05140</name>
</gene>
<evidence type="ECO:0000256" key="3">
    <source>
        <dbReference type="ARBA" id="ARBA00005349"/>
    </source>
</evidence>
<dbReference type="UniPathway" id="UPA00232"/>
<feature type="region of interest" description="Disordered" evidence="8">
    <location>
        <begin position="1"/>
        <end position="29"/>
    </location>
</feature>
<comment type="pathway">
    <text evidence="2">Cofactor biosynthesis; ubiquinone biosynthesis.</text>
</comment>
<reference evidence="11 12" key="1">
    <citation type="journal article" date="2021" name="Microbiol. Resour. Announc.">
        <title>Draft Genome Sequence of Coralloluteibacterium stylophorae LMG 29479T.</title>
        <authorList>
            <person name="Karlyshev A.V."/>
            <person name="Kudryashova E.B."/>
            <person name="Ariskina E.V."/>
            <person name="Conroy A.P."/>
            <person name="Abidueva E.Y."/>
        </authorList>
    </citation>
    <scope>NUCLEOTIDE SEQUENCE [LARGE SCALE GENOMIC DNA]</scope>
    <source>
        <strain evidence="11 12">LMG 29479</strain>
    </source>
</reference>
<evidence type="ECO:0000313" key="11">
    <source>
        <dbReference type="EMBL" id="MBS7456126.1"/>
    </source>
</evidence>
<evidence type="ECO:0000256" key="5">
    <source>
        <dbReference type="ARBA" id="ARBA00022827"/>
    </source>
</evidence>
<comment type="cofactor">
    <cofactor evidence="1">
        <name>FAD</name>
        <dbReference type="ChEBI" id="CHEBI:57692"/>
    </cofactor>
</comment>
<dbReference type="SUPFAM" id="SSF51905">
    <property type="entry name" value="FAD/NAD(P)-binding domain"/>
    <property type="match status" value="1"/>
</dbReference>
<accession>A0A8J7VTY0</accession>
<dbReference type="EMBL" id="JAGQFT020000002">
    <property type="protein sequence ID" value="MBS7456126.1"/>
    <property type="molecule type" value="Genomic_DNA"/>
</dbReference>
<evidence type="ECO:0000313" key="10">
    <source>
        <dbReference type="EMBL" id="MBR0561898.1"/>
    </source>
</evidence>
<protein>
    <submittedName>
        <fullName evidence="10">2-octaprenyl-6-methoxyphenyl hydroxylase</fullName>
        <ecNumber evidence="10">1.14.13.-</ecNumber>
    </submittedName>
</protein>
<proteinExistence type="inferred from homology"/>
<keyword evidence="12" id="KW-1185">Reference proteome</keyword>
<dbReference type="GO" id="GO:0008681">
    <property type="term" value="F:2-octaprenyl-6-methoxyphenol hydroxylase activity"/>
    <property type="evidence" value="ECO:0007669"/>
    <property type="project" value="InterPro"/>
</dbReference>
<evidence type="ECO:0000256" key="1">
    <source>
        <dbReference type="ARBA" id="ARBA00001974"/>
    </source>
</evidence>
<dbReference type="InterPro" id="IPR002938">
    <property type="entry name" value="FAD-bd"/>
</dbReference>
<dbReference type="PANTHER" id="PTHR43876">
    <property type="entry name" value="UBIQUINONE BIOSYNTHESIS MONOOXYGENASE COQ6, MITOCHONDRIAL"/>
    <property type="match status" value="1"/>
</dbReference>
<evidence type="ECO:0000313" key="12">
    <source>
        <dbReference type="Proteomes" id="UP000675747"/>
    </source>
</evidence>
<dbReference type="EMBL" id="JAGQFT010000026">
    <property type="protein sequence ID" value="MBR0561898.1"/>
    <property type="molecule type" value="Genomic_DNA"/>
</dbReference>
<comment type="similarity">
    <text evidence="3">Belongs to the UbiH/COQ6 family.</text>
</comment>
<dbReference type="EC" id="1.14.13.-" evidence="10"/>
<dbReference type="InterPro" id="IPR011295">
    <property type="entry name" value="UbiH"/>
</dbReference>
<evidence type="ECO:0000259" key="9">
    <source>
        <dbReference type="Pfam" id="PF01494"/>
    </source>
</evidence>
<dbReference type="Pfam" id="PF01494">
    <property type="entry name" value="FAD_binding_3"/>
    <property type="match status" value="1"/>
</dbReference>
<organism evidence="10">
    <name type="scientific">Coralloluteibacterium stylophorae</name>
    <dbReference type="NCBI Taxonomy" id="1776034"/>
    <lineage>
        <taxon>Bacteria</taxon>
        <taxon>Pseudomonadati</taxon>
        <taxon>Pseudomonadota</taxon>
        <taxon>Gammaproteobacteria</taxon>
        <taxon>Lysobacterales</taxon>
        <taxon>Lysobacteraceae</taxon>
        <taxon>Coralloluteibacterium</taxon>
    </lineage>
</organism>
<comment type="caution">
    <text evidence="10">The sequence shown here is derived from an EMBL/GenBank/DDBJ whole genome shotgun (WGS) entry which is preliminary data.</text>
</comment>
<dbReference type="Gene3D" id="3.50.50.60">
    <property type="entry name" value="FAD/NAD(P)-binding domain"/>
    <property type="match status" value="2"/>
</dbReference>
<dbReference type="PANTHER" id="PTHR43876:SF8">
    <property type="entry name" value="2-OCTAPRENYL-6-METHOXYPHENOL HYDROXYLASE"/>
    <property type="match status" value="1"/>
</dbReference>
<dbReference type="InterPro" id="IPR010971">
    <property type="entry name" value="UbiH/COQ6"/>
</dbReference>
<evidence type="ECO:0000256" key="2">
    <source>
        <dbReference type="ARBA" id="ARBA00004749"/>
    </source>
</evidence>
<reference evidence="10" key="2">
    <citation type="submission" date="2021-04" db="EMBL/GenBank/DDBJ databases">
        <authorList>
            <person name="Karlyshev A.V."/>
        </authorList>
    </citation>
    <scope>NUCLEOTIDE SEQUENCE</scope>
    <source>
        <strain evidence="10">LMG 29479</strain>
    </source>
</reference>
<dbReference type="NCBIfam" id="TIGR01984">
    <property type="entry name" value="UbiH"/>
    <property type="match status" value="1"/>
</dbReference>